<gene>
    <name evidence="1" type="ORF">BBRV_LOCUS96570</name>
</gene>
<accession>A0A6V7L4K0</accession>
<dbReference type="EMBL" id="CADCXW020000333">
    <property type="protein sequence ID" value="CAD1571133.1"/>
    <property type="molecule type" value="Genomic_DNA"/>
</dbReference>
<sequence>MRTVQTVRQILFFCPDTSTMELHQRILLMLVLSSMEGYVLSEVKYEGRNLKNNPGIYYEPMSPVKMAVKTWKLTVTIDVQKTVDS</sequence>
<protein>
    <submittedName>
        <fullName evidence="1">Uncharacterized protein</fullName>
    </submittedName>
</protein>
<organism evidence="1">
    <name type="scientific">Bracon brevicornis</name>
    <dbReference type="NCBI Taxonomy" id="1563983"/>
    <lineage>
        <taxon>Eukaryota</taxon>
        <taxon>Metazoa</taxon>
        <taxon>Ecdysozoa</taxon>
        <taxon>Arthropoda</taxon>
        <taxon>Hexapoda</taxon>
        <taxon>Insecta</taxon>
        <taxon>Pterygota</taxon>
        <taxon>Neoptera</taxon>
        <taxon>Endopterygota</taxon>
        <taxon>Hymenoptera</taxon>
        <taxon>Apocrita</taxon>
        <taxon>Ichneumonoidea</taxon>
        <taxon>Braconidae</taxon>
        <taxon>Braconinae</taxon>
        <taxon>Bracon</taxon>
    </lineage>
</organism>
<proteinExistence type="predicted"/>
<name>A0A6V7L4K0_9HYME</name>
<evidence type="ECO:0000313" key="1">
    <source>
        <dbReference type="EMBL" id="CAD1571133.1"/>
    </source>
</evidence>
<dbReference type="AlphaFoldDB" id="A0A6V7L4K0"/>
<reference evidence="1" key="1">
    <citation type="submission" date="2020-07" db="EMBL/GenBank/DDBJ databases">
        <authorList>
            <person name="Ferguson B K."/>
        </authorList>
    </citation>
    <scope>NUCLEOTIDE SEQUENCE</scope>
    <source>
        <strain evidence="1">L06</strain>
    </source>
</reference>